<dbReference type="InterPro" id="IPR036660">
    <property type="entry name" value="Fe-S_hydroAse_TtdB_cat_sf"/>
</dbReference>
<keyword evidence="9 10" id="KW-0456">Lyase</keyword>
<proteinExistence type="inferred from homology"/>
<dbReference type="Gene3D" id="3.20.130.10">
    <property type="entry name" value="Fe-S hydro-lyase, tartrate dehydratase beta-type, catalytic domain"/>
    <property type="match status" value="1"/>
</dbReference>
<evidence type="ECO:0000256" key="10">
    <source>
        <dbReference type="PIRNR" id="PIRNR001394"/>
    </source>
</evidence>
<evidence type="ECO:0000256" key="1">
    <source>
        <dbReference type="ARBA" id="ARBA00000929"/>
    </source>
</evidence>
<evidence type="ECO:0000256" key="7">
    <source>
        <dbReference type="ARBA" id="ARBA00023004"/>
    </source>
</evidence>
<evidence type="ECO:0000313" key="14">
    <source>
        <dbReference type="Proteomes" id="UP001344888"/>
    </source>
</evidence>
<comment type="similarity">
    <text evidence="3 10">Belongs to the class-I fumarase family.</text>
</comment>
<dbReference type="SUPFAM" id="SSF117457">
    <property type="entry name" value="FumA C-terminal domain-like"/>
    <property type="match status" value="1"/>
</dbReference>
<dbReference type="NCBIfam" id="TIGR00722">
    <property type="entry name" value="ttdA_fumA_fumB"/>
    <property type="match status" value="1"/>
</dbReference>
<dbReference type="PIRSF" id="PIRSF001394">
    <property type="entry name" value="Fe_dep_fumar_hy"/>
    <property type="match status" value="1"/>
</dbReference>
<evidence type="ECO:0000256" key="6">
    <source>
        <dbReference type="ARBA" id="ARBA00022723"/>
    </source>
</evidence>
<dbReference type="GO" id="GO:0004333">
    <property type="term" value="F:fumarate hydratase activity"/>
    <property type="evidence" value="ECO:0007669"/>
    <property type="project" value="UniProtKB-UniRule"/>
</dbReference>
<dbReference type="EC" id="4.2.1.2" evidence="10"/>
<evidence type="ECO:0000256" key="8">
    <source>
        <dbReference type="ARBA" id="ARBA00023014"/>
    </source>
</evidence>
<comment type="function">
    <text evidence="10">Catalyzes the reversible hydration of fumarate to (S)-malate.</text>
</comment>
<feature type="domain" description="Fe-S hydro-lyase tartrate dehydratase beta-type catalytic" evidence="12">
    <location>
        <begin position="292"/>
        <end position="498"/>
    </location>
</feature>
<dbReference type="InterPro" id="IPR004647">
    <property type="entry name" value="Fe-S_hydro-lyase_TtdB-typ_cat"/>
</dbReference>
<protein>
    <recommendedName>
        <fullName evidence="10">Fumarate hydratase class I</fullName>
        <ecNumber evidence="10">4.2.1.2</ecNumber>
    </recommendedName>
</protein>
<reference evidence="13 14" key="1">
    <citation type="submission" date="2023-03" db="EMBL/GenBank/DDBJ databases">
        <title>Bacillus Genome Sequencing.</title>
        <authorList>
            <person name="Dunlap C."/>
        </authorList>
    </citation>
    <scope>NUCLEOTIDE SEQUENCE [LARGE SCALE GENOMIC DNA]</scope>
    <source>
        <strain evidence="13 14">B-59205</strain>
    </source>
</reference>
<dbReference type="NCBIfam" id="TIGR00723">
    <property type="entry name" value="ttdB_fumA_fumB"/>
    <property type="match status" value="1"/>
</dbReference>
<keyword evidence="5 10" id="KW-0004">4Fe-4S</keyword>
<name>A0AAW9NW14_9BACL</name>
<organism evidence="13 14">
    <name type="scientific">Metasolibacillus meyeri</name>
    <dbReference type="NCBI Taxonomy" id="1071052"/>
    <lineage>
        <taxon>Bacteria</taxon>
        <taxon>Bacillati</taxon>
        <taxon>Bacillota</taxon>
        <taxon>Bacilli</taxon>
        <taxon>Bacillales</taxon>
        <taxon>Caryophanaceae</taxon>
        <taxon>Metasolibacillus</taxon>
    </lineage>
</organism>
<dbReference type="InterPro" id="IPR004646">
    <property type="entry name" value="Fe-S_hydro-lyase_TtdA-typ_cat"/>
</dbReference>
<dbReference type="GO" id="GO:0046872">
    <property type="term" value="F:metal ion binding"/>
    <property type="evidence" value="ECO:0007669"/>
    <property type="project" value="UniProtKB-UniRule"/>
</dbReference>
<feature type="domain" description="Fe-S hydro-lyase tartrate dehydratase alpha-type catalytic" evidence="11">
    <location>
        <begin position="10"/>
        <end position="285"/>
    </location>
</feature>
<dbReference type="Proteomes" id="UP001344888">
    <property type="component" value="Unassembled WGS sequence"/>
</dbReference>
<comment type="caution">
    <text evidence="13">The sequence shown here is derived from an EMBL/GenBank/DDBJ whole genome shotgun (WGS) entry which is preliminary data.</text>
</comment>
<keyword evidence="8 10" id="KW-0411">Iron-sulfur</keyword>
<dbReference type="Pfam" id="PF05683">
    <property type="entry name" value="Fumerase_C"/>
    <property type="match status" value="1"/>
</dbReference>
<keyword evidence="14" id="KW-1185">Reference proteome</keyword>
<gene>
    <name evidence="13" type="ORF">P9B03_14355</name>
</gene>
<dbReference type="AlphaFoldDB" id="A0AAW9NW14"/>
<evidence type="ECO:0000259" key="11">
    <source>
        <dbReference type="Pfam" id="PF05681"/>
    </source>
</evidence>
<evidence type="ECO:0000256" key="4">
    <source>
        <dbReference type="ARBA" id="ARBA00011738"/>
    </source>
</evidence>
<sequence length="515" mass="55643">MAYLETLEKSLYNLVTETSTNLPKDVRRAIKKAKEAENAGTRAAMSLDTITTNIVMAEDNVSPICQDTGLPTFKVYTPVGVNQLEIKKAIQTAIASATADAKLRPNSVDSLTGKNSGTNIGAGLPVVKFEQWENDYITVKLILKGGGCENKNIQYSLPAELEGLGRAGRDLDGIRKCILHSVWQAQGQGCSAGFIGVGIGGDRSAGYDLAKEQLFRHVDDVNPIEDLAKLEEYIVKTSNTFGVGTMGFGGEATLLGCKIGVMDRLPASFFVSVAYNCWAYRRMAIDINPATGEIINWHYQEGEKITFKDEVQTAATTDSDSQVVALVAPITEEKIRSLKVGDVVKITGRMYTGRDAIHHHLIGEGVEAPVDLNGQIIYHCGPVMAKDEADNWVVKAAGPTTSIREEPYQGDIMKKFGIRAVMGKGGMGPKTLKALQEHGGVYLNAIGGAAQYYADCIKGVDGVDLIEFGIPEAMWHLNVEGFTAVVTMDSHGNSLHADVEKSSLDKLAQHAERVF</sequence>
<evidence type="ECO:0000256" key="3">
    <source>
        <dbReference type="ARBA" id="ARBA00008876"/>
    </source>
</evidence>
<comment type="cofactor">
    <cofactor evidence="2 10">
        <name>[4Fe-4S] cluster</name>
        <dbReference type="ChEBI" id="CHEBI:49883"/>
    </cofactor>
</comment>
<dbReference type="PANTHER" id="PTHR43351">
    <property type="entry name" value="L(+)-TARTRATE DEHYDRATASE SUBUNIT BETA"/>
    <property type="match status" value="1"/>
</dbReference>
<evidence type="ECO:0000259" key="12">
    <source>
        <dbReference type="Pfam" id="PF05683"/>
    </source>
</evidence>
<evidence type="ECO:0000256" key="9">
    <source>
        <dbReference type="ARBA" id="ARBA00023239"/>
    </source>
</evidence>
<dbReference type="RefSeq" id="WP_326124165.1">
    <property type="nucleotide sequence ID" value="NZ_JARSFG010000019.1"/>
</dbReference>
<evidence type="ECO:0000256" key="5">
    <source>
        <dbReference type="ARBA" id="ARBA00022485"/>
    </source>
</evidence>
<dbReference type="PANTHER" id="PTHR43351:SF2">
    <property type="entry name" value="L(+)-TARTRATE DEHYDRATASE SUBUNIT BETA-RELATED"/>
    <property type="match status" value="1"/>
</dbReference>
<evidence type="ECO:0000313" key="13">
    <source>
        <dbReference type="EMBL" id="MEC1179679.1"/>
    </source>
</evidence>
<evidence type="ECO:0000256" key="2">
    <source>
        <dbReference type="ARBA" id="ARBA00001966"/>
    </source>
</evidence>
<comment type="subunit">
    <text evidence="4 10">Homodimer.</text>
</comment>
<keyword evidence="6 10" id="KW-0479">Metal-binding</keyword>
<keyword evidence="7 10" id="KW-0408">Iron</keyword>
<accession>A0AAW9NW14</accession>
<dbReference type="GO" id="GO:0051539">
    <property type="term" value="F:4 iron, 4 sulfur cluster binding"/>
    <property type="evidence" value="ECO:0007669"/>
    <property type="project" value="UniProtKB-UniRule"/>
</dbReference>
<dbReference type="InterPro" id="IPR011167">
    <property type="entry name" value="Fe_dep_fumarate_hydratase"/>
</dbReference>
<dbReference type="GO" id="GO:0006091">
    <property type="term" value="P:generation of precursor metabolites and energy"/>
    <property type="evidence" value="ECO:0007669"/>
    <property type="project" value="InterPro"/>
</dbReference>
<dbReference type="Pfam" id="PF05681">
    <property type="entry name" value="Fumerase"/>
    <property type="match status" value="1"/>
</dbReference>
<dbReference type="EMBL" id="JARSFG010000019">
    <property type="protein sequence ID" value="MEC1179679.1"/>
    <property type="molecule type" value="Genomic_DNA"/>
</dbReference>
<comment type="catalytic activity">
    <reaction evidence="1 10">
        <text>(S)-malate = fumarate + H2O</text>
        <dbReference type="Rhea" id="RHEA:12460"/>
        <dbReference type="ChEBI" id="CHEBI:15377"/>
        <dbReference type="ChEBI" id="CHEBI:15589"/>
        <dbReference type="ChEBI" id="CHEBI:29806"/>
        <dbReference type="EC" id="4.2.1.2"/>
    </reaction>
</comment>